<dbReference type="RefSeq" id="WP_111569275.1">
    <property type="nucleotide sequence ID" value="NZ_PIPK01000005.1"/>
</dbReference>
<gene>
    <name evidence="1" type="ORF">B0I24_105193</name>
    <name evidence="2" type="ORF">CWE07_06790</name>
</gene>
<dbReference type="AlphaFoldDB" id="A0A327X0Q7"/>
<dbReference type="EMBL" id="QLMD01000005">
    <property type="protein sequence ID" value="RAJ98440.1"/>
    <property type="molecule type" value="Genomic_DNA"/>
</dbReference>
<accession>A0A327X0Q7</accession>
<evidence type="ECO:0000313" key="1">
    <source>
        <dbReference type="EMBL" id="RAJ98440.1"/>
    </source>
</evidence>
<keyword evidence="4" id="KW-1185">Reference proteome</keyword>
<evidence type="ECO:0000313" key="3">
    <source>
        <dbReference type="Proteomes" id="UP000249203"/>
    </source>
</evidence>
<dbReference type="InterPro" id="IPR006311">
    <property type="entry name" value="TAT_signal"/>
</dbReference>
<dbReference type="PANTHER" id="PTHR35399">
    <property type="entry name" value="SLR8030 PROTEIN"/>
    <property type="match status" value="1"/>
</dbReference>
<dbReference type="PROSITE" id="PS51318">
    <property type="entry name" value="TAT"/>
    <property type="match status" value="1"/>
</dbReference>
<evidence type="ECO:0000313" key="2">
    <source>
        <dbReference type="EMBL" id="RUO24746.1"/>
    </source>
</evidence>
<dbReference type="InterPro" id="IPR008557">
    <property type="entry name" value="PhoX"/>
</dbReference>
<dbReference type="Proteomes" id="UP000287865">
    <property type="component" value="Unassembled WGS sequence"/>
</dbReference>
<organism evidence="1 3">
    <name type="scientific">Aliidiomarina maris</name>
    <dbReference type="NCBI Taxonomy" id="531312"/>
    <lineage>
        <taxon>Bacteria</taxon>
        <taxon>Pseudomonadati</taxon>
        <taxon>Pseudomonadota</taxon>
        <taxon>Gammaproteobacteria</taxon>
        <taxon>Alteromonadales</taxon>
        <taxon>Idiomarinaceae</taxon>
        <taxon>Aliidiomarina</taxon>
    </lineage>
</organism>
<name>A0A327X0Q7_9GAMM</name>
<dbReference type="EMBL" id="PIPK01000005">
    <property type="protein sequence ID" value="RUO24746.1"/>
    <property type="molecule type" value="Genomic_DNA"/>
</dbReference>
<sequence>MRQPSNNKLIQFDISGVDPITNQSDGVDFYTIVNRRMSRRKFLKGSVATAVGAFLTTPLLAACSRPSSPQAAAPAVSGLGFDAIAANREDTVKVPSGYRAQAFLPWGTPLVAGAAAFKPDASNSALEQSRQVGSHHDGMHFFPIDVQSGGQSSDEGLLVMNHEYVDPDILHAQRASELPRPQQEVFKELMAHGVSVAHILRQPDGQWALVPNSPYNRRITAATPMRMSGPVAGDDKLVTRYSPDGTMTRGTMNNCAHGFTPWGTYLTCEENWAGNFANTDSEQPREHRRYGVRTNHSNYHWESAEPASDDTDRFNAAVRGGDASQDYRNEPNHFGWIVEIDPFTPGSTPIKRSSLGRFAHEGVVFAPPVEGQPVVAYSGDDSRFEYIYKFVSKHPYHQATASGELLDEGTLYVARFNEDGSGDWLALDINDPEFIARAEQAGVEFSSQADVLLNTRLAADVMGATKMDRPEWGAVHPHTGDVYFTLTNNTRRDASQVDAVNPRAENAHGHIVRWHERGDHAAAVFDWDLFLLGGDAGTHTPGTGGEGVTLTSDNHFACPDGLWFDNRGVLWIQTDMSGAILREGSFGHNAMLAADPETGEVRRFLTGPVDCEVTGVVTTPDGRTMFVNIQHPGEGTASAGFSSHWPDGNGARPRSATVVITRDDGGVVGA</sequence>
<dbReference type="SUPFAM" id="SSF63829">
    <property type="entry name" value="Calcium-dependent phosphotriesterase"/>
    <property type="match status" value="1"/>
</dbReference>
<reference evidence="1 3" key="2">
    <citation type="submission" date="2018-06" db="EMBL/GenBank/DDBJ databases">
        <title>Genomic Encyclopedia of Type Strains, Phase III (KMG-III): the genomes of soil and plant-associated and newly described type strains.</title>
        <authorList>
            <person name="Whitman W."/>
        </authorList>
    </citation>
    <scope>NUCLEOTIDE SEQUENCE [LARGE SCALE GENOMIC DNA]</scope>
    <source>
        <strain evidence="1 3">CGMCC 1.15366</strain>
    </source>
</reference>
<dbReference type="Pfam" id="PF05787">
    <property type="entry name" value="PhoX"/>
    <property type="match status" value="1"/>
</dbReference>
<proteinExistence type="predicted"/>
<reference evidence="2 4" key="1">
    <citation type="journal article" date="2018" name="Front. Microbiol.">
        <title>Genome-Based Analysis Reveals the Taxonomy and Diversity of the Family Idiomarinaceae.</title>
        <authorList>
            <person name="Liu Y."/>
            <person name="Lai Q."/>
            <person name="Shao Z."/>
        </authorList>
    </citation>
    <scope>NUCLEOTIDE SEQUENCE [LARGE SCALE GENOMIC DNA]</scope>
    <source>
        <strain evidence="2 4">CF12-14</strain>
    </source>
</reference>
<comment type="caution">
    <text evidence="1">The sequence shown here is derived from an EMBL/GenBank/DDBJ whole genome shotgun (WGS) entry which is preliminary data.</text>
</comment>
<dbReference type="OrthoDB" id="9801383at2"/>
<evidence type="ECO:0000313" key="4">
    <source>
        <dbReference type="Proteomes" id="UP000287865"/>
    </source>
</evidence>
<dbReference type="PANTHER" id="PTHR35399:SF2">
    <property type="entry name" value="DUF839 DOMAIN-CONTAINING PROTEIN"/>
    <property type="match status" value="1"/>
</dbReference>
<protein>
    <submittedName>
        <fullName evidence="2">Tat pathway signal protein</fullName>
    </submittedName>
</protein>
<dbReference type="Proteomes" id="UP000249203">
    <property type="component" value="Unassembled WGS sequence"/>
</dbReference>